<dbReference type="EMBL" id="LNQE01000890">
    <property type="protein sequence ID" value="KUG23713.1"/>
    <property type="molecule type" value="Genomic_DNA"/>
</dbReference>
<protein>
    <submittedName>
        <fullName evidence="1">Uncharacterized protein</fullName>
    </submittedName>
</protein>
<name>A0A0W8FSD8_9ZZZZ</name>
<proteinExistence type="predicted"/>
<comment type="caution">
    <text evidence="1">The sequence shown here is derived from an EMBL/GenBank/DDBJ whole genome shotgun (WGS) entry which is preliminary data.</text>
</comment>
<accession>A0A0W8FSD8</accession>
<organism evidence="1">
    <name type="scientific">hydrocarbon metagenome</name>
    <dbReference type="NCBI Taxonomy" id="938273"/>
    <lineage>
        <taxon>unclassified sequences</taxon>
        <taxon>metagenomes</taxon>
        <taxon>ecological metagenomes</taxon>
    </lineage>
</organism>
<reference evidence="1" key="1">
    <citation type="journal article" date="2015" name="Proc. Natl. Acad. Sci. U.S.A.">
        <title>Networks of energetic and metabolic interactions define dynamics in microbial communities.</title>
        <authorList>
            <person name="Embree M."/>
            <person name="Liu J.K."/>
            <person name="Al-Bassam M.M."/>
            <person name="Zengler K."/>
        </authorList>
    </citation>
    <scope>NUCLEOTIDE SEQUENCE</scope>
</reference>
<evidence type="ECO:0000313" key="1">
    <source>
        <dbReference type="EMBL" id="KUG23713.1"/>
    </source>
</evidence>
<gene>
    <name evidence="1" type="ORF">ASZ90_006520</name>
</gene>
<sequence>MLKLCLQPEILRSEFRKTTLNELCKMSIILMAFCQLISAMPMSLKIKELMFV</sequence>
<dbReference type="AlphaFoldDB" id="A0A0W8FSD8"/>